<dbReference type="InterPro" id="IPR002347">
    <property type="entry name" value="SDR_fam"/>
</dbReference>
<dbReference type="AlphaFoldDB" id="A0A375YMG2"/>
<evidence type="ECO:0000313" key="5">
    <source>
        <dbReference type="EMBL" id="SRX82357.1"/>
    </source>
</evidence>
<evidence type="ECO:0000259" key="4">
    <source>
        <dbReference type="SMART" id="SM00822"/>
    </source>
</evidence>
<dbReference type="SMART" id="SM00822">
    <property type="entry name" value="PKS_KR"/>
    <property type="match status" value="1"/>
</dbReference>
<dbReference type="InterPro" id="IPR020904">
    <property type="entry name" value="Sc_DH/Rdtase_CS"/>
</dbReference>
<dbReference type="STRING" id="39692.BST38_13315"/>
<evidence type="ECO:0000256" key="2">
    <source>
        <dbReference type="ARBA" id="ARBA00023002"/>
    </source>
</evidence>
<dbReference type="PANTHER" id="PTHR44196">
    <property type="entry name" value="DEHYDROGENASE/REDUCTASE SDR FAMILY MEMBER 7B"/>
    <property type="match status" value="1"/>
</dbReference>
<dbReference type="PRINTS" id="PR00080">
    <property type="entry name" value="SDRFAMILY"/>
</dbReference>
<organism evidence="5 6">
    <name type="scientific">Mycolicibacterium parafortuitum</name>
    <name type="common">Mycobacterium parafortuitum</name>
    <dbReference type="NCBI Taxonomy" id="39692"/>
    <lineage>
        <taxon>Bacteria</taxon>
        <taxon>Bacillati</taxon>
        <taxon>Actinomycetota</taxon>
        <taxon>Actinomycetes</taxon>
        <taxon>Mycobacteriales</taxon>
        <taxon>Mycobacteriaceae</taxon>
        <taxon>Mycolicibacterium</taxon>
    </lineage>
</organism>
<name>A0A375YMG2_MYCPF</name>
<dbReference type="SUPFAM" id="SSF51735">
    <property type="entry name" value="NAD(P)-binding Rossmann-fold domains"/>
    <property type="match status" value="1"/>
</dbReference>
<dbReference type="GO" id="GO:0016020">
    <property type="term" value="C:membrane"/>
    <property type="evidence" value="ECO:0007669"/>
    <property type="project" value="TreeGrafter"/>
</dbReference>
<proteinExistence type="inferred from homology"/>
<reference evidence="5 6" key="1">
    <citation type="submission" date="2018-05" db="EMBL/GenBank/DDBJ databases">
        <authorList>
            <consortium name="IHU Genomes"/>
        </authorList>
    </citation>
    <scope>NUCLEOTIDE SEQUENCE [LARGE SCALE GENOMIC DNA]</scope>
    <source>
        <strain evidence="5 6">P7335</strain>
    </source>
</reference>
<dbReference type="FunFam" id="3.40.50.720:FF:000084">
    <property type="entry name" value="Short-chain dehydrogenase reductase"/>
    <property type="match status" value="1"/>
</dbReference>
<dbReference type="PROSITE" id="PS00061">
    <property type="entry name" value="ADH_SHORT"/>
    <property type="match status" value="1"/>
</dbReference>
<dbReference type="PANTHER" id="PTHR44196:SF1">
    <property type="entry name" value="DEHYDROGENASE_REDUCTASE SDR FAMILY MEMBER 7B"/>
    <property type="match status" value="1"/>
</dbReference>
<dbReference type="InterPro" id="IPR057326">
    <property type="entry name" value="KR_dom"/>
</dbReference>
<keyword evidence="6" id="KW-1185">Reference proteome</keyword>
<dbReference type="PRINTS" id="PR00081">
    <property type="entry name" value="GDHRDH"/>
</dbReference>
<comment type="similarity">
    <text evidence="1 3">Belongs to the short-chain dehydrogenases/reductases (SDR) family.</text>
</comment>
<dbReference type="GO" id="GO:0016491">
    <property type="term" value="F:oxidoreductase activity"/>
    <property type="evidence" value="ECO:0007669"/>
    <property type="project" value="UniProtKB-KW"/>
</dbReference>
<dbReference type="RefSeq" id="WP_083143803.1">
    <property type="nucleotide sequence ID" value="NZ_MVID01000010.1"/>
</dbReference>
<keyword evidence="2" id="KW-0560">Oxidoreductase</keyword>
<dbReference type="EMBL" id="UEGS01000001">
    <property type="protein sequence ID" value="SRX82357.1"/>
    <property type="molecule type" value="Genomic_DNA"/>
</dbReference>
<dbReference type="Gene3D" id="3.40.50.720">
    <property type="entry name" value="NAD(P)-binding Rossmann-like Domain"/>
    <property type="match status" value="1"/>
</dbReference>
<dbReference type="Pfam" id="PF00106">
    <property type="entry name" value="adh_short"/>
    <property type="match status" value="1"/>
</dbReference>
<accession>A0A375YMG2</accession>
<evidence type="ECO:0000256" key="3">
    <source>
        <dbReference type="RuleBase" id="RU000363"/>
    </source>
</evidence>
<sequence length="285" mass="30135">MASTDTSQLSGKVAFVTGGASGIGAALATRLAAAGSDVWIADRQTGPAEELAQRLRGTGAVAHAVGLDVRDPDAVENAIAATVDTSGRIDYLFNNAGIGIGGEVDTLTLQDWDDIIDVNLRGVINGVQAAYPRMIRQGSGHIINTASMAGLITTAAQGGYTATKHAVVALSKTMRVEGATHGVRVSVLCPGVVRTPILTGGEYGRNKSVSREDQLKLGEKLRPMDPEVFADKALRGVLRNEAIIVVPRWWKALWYLERLSPGLSMRTAAVALQRTREVQSAEPLQ</sequence>
<dbReference type="CDD" id="cd05233">
    <property type="entry name" value="SDR_c"/>
    <property type="match status" value="1"/>
</dbReference>
<feature type="domain" description="Ketoreductase" evidence="4">
    <location>
        <begin position="12"/>
        <end position="196"/>
    </location>
</feature>
<dbReference type="Proteomes" id="UP000252008">
    <property type="component" value="Unassembled WGS sequence"/>
</dbReference>
<evidence type="ECO:0000256" key="1">
    <source>
        <dbReference type="ARBA" id="ARBA00006484"/>
    </source>
</evidence>
<gene>
    <name evidence="5" type="ORF">MPP7335_04117</name>
</gene>
<dbReference type="InterPro" id="IPR036291">
    <property type="entry name" value="NAD(P)-bd_dom_sf"/>
</dbReference>
<evidence type="ECO:0000313" key="6">
    <source>
        <dbReference type="Proteomes" id="UP000252008"/>
    </source>
</evidence>
<protein>
    <submittedName>
        <fullName evidence="5">Short-chain dehydrogenase/reductase SDR [Thermobispora bispora DSM]</fullName>
    </submittedName>
</protein>